<keyword evidence="1" id="KW-0812">Transmembrane</keyword>
<protein>
    <recommendedName>
        <fullName evidence="4">Rod shape-determining protein MreD</fullName>
    </recommendedName>
</protein>
<organism evidence="2 3">
    <name type="scientific">Novosphingobium soli</name>
    <dbReference type="NCBI Taxonomy" id="574956"/>
    <lineage>
        <taxon>Bacteria</taxon>
        <taxon>Pseudomonadati</taxon>
        <taxon>Pseudomonadota</taxon>
        <taxon>Alphaproteobacteria</taxon>
        <taxon>Sphingomonadales</taxon>
        <taxon>Sphingomonadaceae</taxon>
        <taxon>Novosphingobium</taxon>
    </lineage>
</organism>
<keyword evidence="3" id="KW-1185">Reference proteome</keyword>
<evidence type="ECO:0008006" key="4">
    <source>
        <dbReference type="Google" id="ProtNLM"/>
    </source>
</evidence>
<feature type="transmembrane region" description="Helical" evidence="1">
    <location>
        <begin position="64"/>
        <end position="89"/>
    </location>
</feature>
<accession>A0ABV6CXN9</accession>
<dbReference type="Proteomes" id="UP001589798">
    <property type="component" value="Unassembled WGS sequence"/>
</dbReference>
<feature type="transmembrane region" description="Helical" evidence="1">
    <location>
        <begin position="37"/>
        <end position="58"/>
    </location>
</feature>
<reference evidence="2 3" key="1">
    <citation type="submission" date="2024-09" db="EMBL/GenBank/DDBJ databases">
        <authorList>
            <person name="Sun Q."/>
            <person name="Mori K."/>
        </authorList>
    </citation>
    <scope>NUCLEOTIDE SEQUENCE [LARGE SCALE GENOMIC DNA]</scope>
    <source>
        <strain evidence="2 3">CCM 7706</strain>
    </source>
</reference>
<sequence length="95" mass="10302">MTQALAFLMASPIIAWLQILGVFIVKKSIPIRFKGAIVVFSLAAALDYLRLVILIDLARSSTSAVALLIHPLIFQPLWVLPIGAVIALLGRRKPG</sequence>
<dbReference type="EMBL" id="JBHLWK010000015">
    <property type="protein sequence ID" value="MFC0205176.1"/>
    <property type="molecule type" value="Genomic_DNA"/>
</dbReference>
<keyword evidence="1" id="KW-0472">Membrane</keyword>
<evidence type="ECO:0000313" key="2">
    <source>
        <dbReference type="EMBL" id="MFC0205176.1"/>
    </source>
</evidence>
<feature type="transmembrane region" description="Helical" evidence="1">
    <location>
        <begin position="6"/>
        <end position="25"/>
    </location>
</feature>
<keyword evidence="1" id="KW-1133">Transmembrane helix</keyword>
<name>A0ABV6CXN9_9SPHN</name>
<evidence type="ECO:0000313" key="3">
    <source>
        <dbReference type="Proteomes" id="UP001589798"/>
    </source>
</evidence>
<gene>
    <name evidence="2" type="ORF">ACFFJC_12960</name>
</gene>
<comment type="caution">
    <text evidence="2">The sequence shown here is derived from an EMBL/GenBank/DDBJ whole genome shotgun (WGS) entry which is preliminary data.</text>
</comment>
<evidence type="ECO:0000256" key="1">
    <source>
        <dbReference type="SAM" id="Phobius"/>
    </source>
</evidence>
<proteinExistence type="predicted"/>